<dbReference type="SUPFAM" id="SSF55620">
    <property type="entry name" value="Tetrahydrobiopterin biosynthesis enzymes-like"/>
    <property type="match status" value="1"/>
</dbReference>
<dbReference type="PANTHER" id="PTHR34354:SF1">
    <property type="entry name" value="NADPH-DEPENDENT 7-CYANO-7-DEAZAGUANINE REDUCTASE"/>
    <property type="match status" value="1"/>
</dbReference>
<feature type="domain" description="NADPH-dependent 7-cyano-7-deazaguanine reductase N-terminal" evidence="1">
    <location>
        <begin position="14"/>
        <end position="124"/>
    </location>
</feature>
<name>A0A381Y8I9_9ZZZZ</name>
<reference evidence="2" key="1">
    <citation type="submission" date="2018-05" db="EMBL/GenBank/DDBJ databases">
        <authorList>
            <person name="Lanie J.A."/>
            <person name="Ng W.-L."/>
            <person name="Kazmierczak K.M."/>
            <person name="Andrzejewski T.M."/>
            <person name="Davidsen T.M."/>
            <person name="Wayne K.J."/>
            <person name="Tettelin H."/>
            <person name="Glass J.I."/>
            <person name="Rusch D."/>
            <person name="Podicherti R."/>
            <person name="Tsui H.-C.T."/>
            <person name="Winkler M.E."/>
        </authorList>
    </citation>
    <scope>NUCLEOTIDE SEQUENCE</scope>
</reference>
<dbReference type="InterPro" id="IPR043133">
    <property type="entry name" value="GTP-CH-I_C/QueF"/>
</dbReference>
<dbReference type="PANTHER" id="PTHR34354">
    <property type="entry name" value="NADPH-DEPENDENT 7-CYANO-7-DEAZAGUANINE REDUCTASE"/>
    <property type="match status" value="1"/>
</dbReference>
<accession>A0A381Y8I9</accession>
<sequence>MDLEKLPLGKKTSYPEKYDPSLLVGISREESRIRSGVSIETNSFYGLDSWTAYELSWLDIEGIPKNGVLYASYDSSSKKFIESKSLKLYLNSINNKKFNSHKDLLTLLKNDLEHCISSEVDIEIRNSPKKFIQAGKSVDLLKNSVKNTKEDAPWVNTNKITEEVSCDVFRSLCPVTGQPDWATIRINYTGQQINYRKLLKYLLSYRKTKAFHEECVEKIFVDVKEFCELDDLTVTANYMRRGGIELNPLRSTIKEFNKEILREIKQ</sequence>
<dbReference type="InterPro" id="IPR029139">
    <property type="entry name" value="QueF_N"/>
</dbReference>
<dbReference type="GO" id="GO:0008616">
    <property type="term" value="P:tRNA queuosine(34) biosynthetic process"/>
    <property type="evidence" value="ECO:0007669"/>
    <property type="project" value="InterPro"/>
</dbReference>
<gene>
    <name evidence="2" type="ORF">METZ01_LOCUS125805</name>
</gene>
<proteinExistence type="predicted"/>
<dbReference type="Pfam" id="PF14819">
    <property type="entry name" value="QueF_N"/>
    <property type="match status" value="1"/>
</dbReference>
<evidence type="ECO:0000313" key="2">
    <source>
        <dbReference type="EMBL" id="SVA72951.1"/>
    </source>
</evidence>
<evidence type="ECO:0000259" key="1">
    <source>
        <dbReference type="Pfam" id="PF14819"/>
    </source>
</evidence>
<organism evidence="2">
    <name type="scientific">marine metagenome</name>
    <dbReference type="NCBI Taxonomy" id="408172"/>
    <lineage>
        <taxon>unclassified sequences</taxon>
        <taxon>metagenomes</taxon>
        <taxon>ecological metagenomes</taxon>
    </lineage>
</organism>
<dbReference type="Pfam" id="PF14489">
    <property type="entry name" value="QueF"/>
    <property type="match status" value="1"/>
</dbReference>
<dbReference type="EMBL" id="UINC01017561">
    <property type="protein sequence ID" value="SVA72951.1"/>
    <property type="molecule type" value="Genomic_DNA"/>
</dbReference>
<protein>
    <recommendedName>
        <fullName evidence="1">NADPH-dependent 7-cyano-7-deazaguanine reductase N-terminal domain-containing protein</fullName>
    </recommendedName>
</protein>
<dbReference type="Gene3D" id="3.30.1130.10">
    <property type="match status" value="2"/>
</dbReference>
<dbReference type="AlphaFoldDB" id="A0A381Y8I9"/>
<dbReference type="GO" id="GO:0033739">
    <property type="term" value="F:preQ1 synthase activity"/>
    <property type="evidence" value="ECO:0007669"/>
    <property type="project" value="InterPro"/>
</dbReference>
<dbReference type="InterPro" id="IPR050084">
    <property type="entry name" value="NADPH_dep_7-cyano-7-deazaG_red"/>
</dbReference>
<dbReference type="InterPro" id="IPR029500">
    <property type="entry name" value="QueF"/>
</dbReference>